<organism evidence="2 3">
    <name type="scientific">Actinocrispum wychmicini</name>
    <dbReference type="NCBI Taxonomy" id="1213861"/>
    <lineage>
        <taxon>Bacteria</taxon>
        <taxon>Bacillati</taxon>
        <taxon>Actinomycetota</taxon>
        <taxon>Actinomycetes</taxon>
        <taxon>Pseudonocardiales</taxon>
        <taxon>Pseudonocardiaceae</taxon>
        <taxon>Actinocrispum</taxon>
    </lineage>
</organism>
<dbReference type="InterPro" id="IPR002734">
    <property type="entry name" value="RibDG_C"/>
</dbReference>
<dbReference type="Pfam" id="PF01872">
    <property type="entry name" value="RibD_C"/>
    <property type="match status" value="1"/>
</dbReference>
<name>A0A4R2IQ05_9PSEU</name>
<sequence>MRKLTVMVWTTLDGVAQAPGGPDEDSGSGFVHGGWAAPYVDRRILDVATAMVTRASAMLMGRTSYEIFAGAWPGADDPIGARLNALPKYVASTTLDSVAWENSTLLTGDVAEAVRELKQGDGGEIQVHGSLGLVQTLLTHDLVDEFLIMVAPVVLGTGKRLFGDGAFPAGLRLVGTMTSGNGVVVSTYARDGKVQYGEVGPKTENW</sequence>
<dbReference type="GO" id="GO:0008703">
    <property type="term" value="F:5-amino-6-(5-phosphoribosylamino)uracil reductase activity"/>
    <property type="evidence" value="ECO:0007669"/>
    <property type="project" value="InterPro"/>
</dbReference>
<reference evidence="2 3" key="1">
    <citation type="submission" date="2019-03" db="EMBL/GenBank/DDBJ databases">
        <title>Genomic Encyclopedia of Type Strains, Phase IV (KMG-IV): sequencing the most valuable type-strain genomes for metagenomic binning, comparative biology and taxonomic classification.</title>
        <authorList>
            <person name="Goeker M."/>
        </authorList>
    </citation>
    <scope>NUCLEOTIDE SEQUENCE [LARGE SCALE GENOMIC DNA]</scope>
    <source>
        <strain evidence="2 3">DSM 45934</strain>
    </source>
</reference>
<proteinExistence type="predicted"/>
<dbReference type="OrthoDB" id="7342392at2"/>
<dbReference type="PANTHER" id="PTHR38011">
    <property type="entry name" value="DIHYDROFOLATE REDUCTASE FAMILY PROTEIN (AFU_ORTHOLOGUE AFUA_8G06820)"/>
    <property type="match status" value="1"/>
</dbReference>
<evidence type="ECO:0000259" key="1">
    <source>
        <dbReference type="Pfam" id="PF01872"/>
    </source>
</evidence>
<accession>A0A4R2IQ05</accession>
<dbReference type="SUPFAM" id="SSF53597">
    <property type="entry name" value="Dihydrofolate reductase-like"/>
    <property type="match status" value="1"/>
</dbReference>
<dbReference type="InterPro" id="IPR050765">
    <property type="entry name" value="Riboflavin_Biosynth_HTPR"/>
</dbReference>
<dbReference type="Gene3D" id="3.40.430.10">
    <property type="entry name" value="Dihydrofolate Reductase, subunit A"/>
    <property type="match status" value="1"/>
</dbReference>
<dbReference type="Proteomes" id="UP000295680">
    <property type="component" value="Unassembled WGS sequence"/>
</dbReference>
<dbReference type="RefSeq" id="WP_132125589.1">
    <property type="nucleotide sequence ID" value="NZ_SLWS01000017.1"/>
</dbReference>
<protein>
    <submittedName>
        <fullName evidence="2">Dihydrofolate reductase</fullName>
    </submittedName>
</protein>
<dbReference type="AlphaFoldDB" id="A0A4R2IQ05"/>
<keyword evidence="3" id="KW-1185">Reference proteome</keyword>
<dbReference type="GO" id="GO:0009231">
    <property type="term" value="P:riboflavin biosynthetic process"/>
    <property type="evidence" value="ECO:0007669"/>
    <property type="project" value="InterPro"/>
</dbReference>
<evidence type="ECO:0000313" key="3">
    <source>
        <dbReference type="Proteomes" id="UP000295680"/>
    </source>
</evidence>
<dbReference type="PANTHER" id="PTHR38011:SF2">
    <property type="entry name" value="BIFUNCTIONAL DEAMINASE-REDUCTASE DOMAIN PROTEIN"/>
    <property type="match status" value="1"/>
</dbReference>
<feature type="domain" description="Bacterial bifunctional deaminase-reductase C-terminal" evidence="1">
    <location>
        <begin position="2"/>
        <end position="185"/>
    </location>
</feature>
<gene>
    <name evidence="2" type="ORF">EV192_11723</name>
</gene>
<dbReference type="EMBL" id="SLWS01000017">
    <property type="protein sequence ID" value="TCO47283.1"/>
    <property type="molecule type" value="Genomic_DNA"/>
</dbReference>
<dbReference type="InterPro" id="IPR024072">
    <property type="entry name" value="DHFR-like_dom_sf"/>
</dbReference>
<comment type="caution">
    <text evidence="2">The sequence shown here is derived from an EMBL/GenBank/DDBJ whole genome shotgun (WGS) entry which is preliminary data.</text>
</comment>
<evidence type="ECO:0000313" key="2">
    <source>
        <dbReference type="EMBL" id="TCO47283.1"/>
    </source>
</evidence>